<keyword evidence="2" id="KW-1185">Reference proteome</keyword>
<dbReference type="InterPro" id="IPR019734">
    <property type="entry name" value="TPR_rpt"/>
</dbReference>
<dbReference type="Proteomes" id="UP001204953">
    <property type="component" value="Unassembled WGS sequence"/>
</dbReference>
<sequence>ERLYRQCLTIKEELGDRKGMASSWGSLGENELKRGNLELAEVYSQRGLEIAQEIGDTYLAAEIYWVLAQLYRQRGNINLAQQHYETSHQLFTQLGANKDIEKIEKEWGNLDALG</sequence>
<protein>
    <submittedName>
        <fullName evidence="1">Tetratricopeptide repeat protein</fullName>
    </submittedName>
</protein>
<dbReference type="SMART" id="SM00028">
    <property type="entry name" value="TPR"/>
    <property type="match status" value="2"/>
</dbReference>
<gene>
    <name evidence="1" type="ORF">NJ959_21885</name>
</gene>
<reference evidence="1" key="1">
    <citation type="submission" date="2022-06" db="EMBL/GenBank/DDBJ databases">
        <title>New cyanobacteria of genus Symplocastrum in benthos of Lake Baikal.</title>
        <authorList>
            <person name="Sorokovikova E."/>
            <person name="Tikhonova I."/>
            <person name="Krasnopeev A."/>
            <person name="Evseev P."/>
            <person name="Gladkikh A."/>
            <person name="Belykh O."/>
        </authorList>
    </citation>
    <scope>NUCLEOTIDE SEQUENCE</scope>
    <source>
        <strain evidence="1">BBK-W-15</strain>
    </source>
</reference>
<dbReference type="Pfam" id="PF13424">
    <property type="entry name" value="TPR_12"/>
    <property type="match status" value="1"/>
</dbReference>
<evidence type="ECO:0000313" key="2">
    <source>
        <dbReference type="Proteomes" id="UP001204953"/>
    </source>
</evidence>
<organism evidence="1 2">
    <name type="scientific">Limnofasciculus baicalensis BBK-W-15</name>
    <dbReference type="NCBI Taxonomy" id="2699891"/>
    <lineage>
        <taxon>Bacteria</taxon>
        <taxon>Bacillati</taxon>
        <taxon>Cyanobacteriota</taxon>
        <taxon>Cyanophyceae</taxon>
        <taxon>Coleofasciculales</taxon>
        <taxon>Coleofasciculaceae</taxon>
        <taxon>Limnofasciculus</taxon>
        <taxon>Limnofasciculus baicalensis</taxon>
    </lineage>
</organism>
<dbReference type="EMBL" id="JAMZMM010000277">
    <property type="protein sequence ID" value="MCP2731082.1"/>
    <property type="molecule type" value="Genomic_DNA"/>
</dbReference>
<dbReference type="RefSeq" id="WP_254013827.1">
    <property type="nucleotide sequence ID" value="NZ_JAMZMM010000277.1"/>
</dbReference>
<feature type="non-terminal residue" evidence="1">
    <location>
        <position position="1"/>
    </location>
</feature>
<dbReference type="Gene3D" id="1.25.40.10">
    <property type="entry name" value="Tetratricopeptide repeat domain"/>
    <property type="match status" value="1"/>
</dbReference>
<accession>A0AAE3GW15</accession>
<comment type="caution">
    <text evidence="1">The sequence shown here is derived from an EMBL/GenBank/DDBJ whole genome shotgun (WGS) entry which is preliminary data.</text>
</comment>
<dbReference type="AlphaFoldDB" id="A0AAE3GW15"/>
<dbReference type="SUPFAM" id="SSF48452">
    <property type="entry name" value="TPR-like"/>
    <property type="match status" value="1"/>
</dbReference>
<evidence type="ECO:0000313" key="1">
    <source>
        <dbReference type="EMBL" id="MCP2731082.1"/>
    </source>
</evidence>
<dbReference type="InterPro" id="IPR011990">
    <property type="entry name" value="TPR-like_helical_dom_sf"/>
</dbReference>
<name>A0AAE3GW15_9CYAN</name>
<proteinExistence type="predicted"/>